<proteinExistence type="inferred from homology"/>
<evidence type="ECO:0000256" key="5">
    <source>
        <dbReference type="RuleBase" id="RU363050"/>
    </source>
</evidence>
<dbReference type="Gene3D" id="1.20.120.1900">
    <property type="entry name" value="Gamma-tubulin complex, C-terminal domain"/>
    <property type="match status" value="1"/>
</dbReference>
<comment type="subcellular location">
    <subcellularLocation>
        <location evidence="5">Cytoplasm</location>
        <location evidence="5">Cytoskeleton</location>
        <location evidence="5">Microtubule organizing center</location>
    </subcellularLocation>
</comment>
<dbReference type="InterPro" id="IPR040457">
    <property type="entry name" value="GCP_C"/>
</dbReference>
<dbReference type="GO" id="GO:0000278">
    <property type="term" value="P:mitotic cell cycle"/>
    <property type="evidence" value="ECO:0007669"/>
    <property type="project" value="TreeGrafter"/>
</dbReference>
<evidence type="ECO:0000259" key="6">
    <source>
        <dbReference type="Pfam" id="PF04130"/>
    </source>
</evidence>
<evidence type="ECO:0000256" key="3">
    <source>
        <dbReference type="ARBA" id="ARBA00022701"/>
    </source>
</evidence>
<accession>A0A8E0RQK6</accession>
<dbReference type="Pfam" id="PF04130">
    <property type="entry name" value="GCP_C_terminal"/>
    <property type="match status" value="1"/>
</dbReference>
<dbReference type="EMBL" id="LUCM01008922">
    <property type="protein sequence ID" value="KAA0187722.1"/>
    <property type="molecule type" value="Genomic_DNA"/>
</dbReference>
<evidence type="ECO:0000313" key="7">
    <source>
        <dbReference type="EMBL" id="KAA0187722.1"/>
    </source>
</evidence>
<name>A0A8E0RQK6_9TREM</name>
<evidence type="ECO:0000256" key="2">
    <source>
        <dbReference type="ARBA" id="ARBA00022490"/>
    </source>
</evidence>
<keyword evidence="8" id="KW-1185">Reference proteome</keyword>
<dbReference type="GO" id="GO:0051011">
    <property type="term" value="F:microtubule minus-end binding"/>
    <property type="evidence" value="ECO:0007669"/>
    <property type="project" value="TreeGrafter"/>
</dbReference>
<evidence type="ECO:0000256" key="1">
    <source>
        <dbReference type="ARBA" id="ARBA00010337"/>
    </source>
</evidence>
<dbReference type="GO" id="GO:0007020">
    <property type="term" value="P:microtubule nucleation"/>
    <property type="evidence" value="ECO:0007669"/>
    <property type="project" value="InterPro"/>
</dbReference>
<feature type="domain" description="Gamma tubulin complex component C-terminal" evidence="6">
    <location>
        <begin position="44"/>
        <end position="308"/>
    </location>
</feature>
<gene>
    <name evidence="7" type="ORF">FBUS_10674</name>
</gene>
<evidence type="ECO:0000256" key="4">
    <source>
        <dbReference type="ARBA" id="ARBA00023212"/>
    </source>
</evidence>
<keyword evidence="3 5" id="KW-0493">Microtubule</keyword>
<dbReference type="InterPro" id="IPR042241">
    <property type="entry name" value="GCP_C_sf"/>
</dbReference>
<dbReference type="PANTHER" id="PTHR19302">
    <property type="entry name" value="GAMMA TUBULIN COMPLEX PROTEIN"/>
    <property type="match status" value="1"/>
</dbReference>
<keyword evidence="2 5" id="KW-0963">Cytoplasm</keyword>
<protein>
    <recommendedName>
        <fullName evidence="5">Gamma-tubulin complex component</fullName>
    </recommendedName>
</protein>
<dbReference type="GO" id="GO:0031122">
    <property type="term" value="P:cytoplasmic microtubule organization"/>
    <property type="evidence" value="ECO:0007669"/>
    <property type="project" value="TreeGrafter"/>
</dbReference>
<comment type="caution">
    <text evidence="7">The sequence shown here is derived from an EMBL/GenBank/DDBJ whole genome shotgun (WGS) entry which is preliminary data.</text>
</comment>
<comment type="similarity">
    <text evidence="1 5">Belongs to the TUBGCP family.</text>
</comment>
<dbReference type="GO" id="GO:0043015">
    <property type="term" value="F:gamma-tubulin binding"/>
    <property type="evidence" value="ECO:0007669"/>
    <property type="project" value="InterPro"/>
</dbReference>
<dbReference type="GO" id="GO:0000930">
    <property type="term" value="C:gamma-tubulin complex"/>
    <property type="evidence" value="ECO:0007669"/>
    <property type="project" value="TreeGrafter"/>
</dbReference>
<dbReference type="PANTHER" id="PTHR19302:SF70">
    <property type="entry name" value="GAMMA-TUBULIN COMPLEX COMPONENT 6"/>
    <property type="match status" value="1"/>
</dbReference>
<dbReference type="InterPro" id="IPR007259">
    <property type="entry name" value="GCP"/>
</dbReference>
<dbReference type="GO" id="GO:0051321">
    <property type="term" value="P:meiotic cell cycle"/>
    <property type="evidence" value="ECO:0007669"/>
    <property type="project" value="TreeGrafter"/>
</dbReference>
<evidence type="ECO:0000313" key="8">
    <source>
        <dbReference type="Proteomes" id="UP000728185"/>
    </source>
</evidence>
<reference evidence="7" key="1">
    <citation type="submission" date="2019-05" db="EMBL/GenBank/DDBJ databases">
        <title>Annotation for the trematode Fasciolopsis buski.</title>
        <authorList>
            <person name="Choi Y.-J."/>
        </authorList>
    </citation>
    <scope>NUCLEOTIDE SEQUENCE</scope>
    <source>
        <strain evidence="7">HT</strain>
        <tissue evidence="7">Whole worm</tissue>
    </source>
</reference>
<dbReference type="GO" id="GO:0051225">
    <property type="term" value="P:spindle assembly"/>
    <property type="evidence" value="ECO:0007669"/>
    <property type="project" value="TreeGrafter"/>
</dbReference>
<organism evidence="7 8">
    <name type="scientific">Fasciolopsis buskii</name>
    <dbReference type="NCBI Taxonomy" id="27845"/>
    <lineage>
        <taxon>Eukaryota</taxon>
        <taxon>Metazoa</taxon>
        <taxon>Spiralia</taxon>
        <taxon>Lophotrochozoa</taxon>
        <taxon>Platyhelminthes</taxon>
        <taxon>Trematoda</taxon>
        <taxon>Digenea</taxon>
        <taxon>Plagiorchiida</taxon>
        <taxon>Echinostomata</taxon>
        <taxon>Echinostomatoidea</taxon>
        <taxon>Fasciolidae</taxon>
        <taxon>Fasciolopsis</taxon>
    </lineage>
</organism>
<dbReference type="GO" id="GO:0000922">
    <property type="term" value="C:spindle pole"/>
    <property type="evidence" value="ECO:0007669"/>
    <property type="project" value="InterPro"/>
</dbReference>
<dbReference type="Proteomes" id="UP000728185">
    <property type="component" value="Unassembled WGS sequence"/>
</dbReference>
<dbReference type="GO" id="GO:0005874">
    <property type="term" value="C:microtubule"/>
    <property type="evidence" value="ECO:0007669"/>
    <property type="project" value="UniProtKB-KW"/>
</dbReference>
<dbReference type="OrthoDB" id="775571at2759"/>
<sequence>MQRILHKFSHDPPPDNSNEGDAYLDCSRSYFSKNCPIDFFVVPENHNTTADAVVDPRRAPAFENLSVVYLAPWPVNIVLCETILSKYNRVFRQLLRIKYALWALNACYHQLRERRSVAGSLVQAGQWIHQSESQFHQTSVWLHEMNQVLRGLDTYLINQAVKSSWSKFVKRLIGSNPDKVDRSAGQNAVVENLDQLISVHEAYVDEVLLGCLLDPSNSEIQQVFCGLLSCVHWFYKVLSTGSWLSRVSPITGQLNQIGWTQLQAAHASFVQHARFLRRRAGHMLSTSRSDPSSTLSQLILALGINDFYNARIGIL</sequence>
<keyword evidence="4 5" id="KW-0206">Cytoskeleton</keyword>
<dbReference type="AlphaFoldDB" id="A0A8E0RQK6"/>